<dbReference type="GO" id="GO:0006508">
    <property type="term" value="P:proteolysis"/>
    <property type="evidence" value="ECO:0007669"/>
    <property type="project" value="UniProtKB-KW"/>
</dbReference>
<dbReference type="OrthoDB" id="6515277at2759"/>
<comment type="subcellular location">
    <subcellularLocation>
        <location evidence="1">Secreted</location>
    </subcellularLocation>
</comment>
<evidence type="ECO:0000256" key="9">
    <source>
        <dbReference type="RuleBase" id="RU363034"/>
    </source>
</evidence>
<dbReference type="PRINTS" id="PR00722">
    <property type="entry name" value="CHYMOTRYPSIN"/>
</dbReference>
<keyword evidence="7" id="KW-0865">Zymogen</keyword>
<dbReference type="GO" id="GO:0005576">
    <property type="term" value="C:extracellular region"/>
    <property type="evidence" value="ECO:0007669"/>
    <property type="project" value="UniProtKB-SubCell"/>
</dbReference>
<dbReference type="InterPro" id="IPR009003">
    <property type="entry name" value="Peptidase_S1_PA"/>
</dbReference>
<keyword evidence="12" id="KW-1185">Reference proteome</keyword>
<dbReference type="GO" id="GO:0004252">
    <property type="term" value="F:serine-type endopeptidase activity"/>
    <property type="evidence" value="ECO:0007669"/>
    <property type="project" value="InterPro"/>
</dbReference>
<evidence type="ECO:0000256" key="1">
    <source>
        <dbReference type="ARBA" id="ARBA00004613"/>
    </source>
</evidence>
<sequence>MINLFQILFVAIFLARNSFSYRLENLDDSVRIIGGEDARPHQFPWMVYMKLYHIPLHEWQKSMTNVCDGTLINNRWIISAAHCFEPNGYNLSQNIVFLGSHNITEMEEKGRKVIKAKKAIIHEQYDHWNIKNDIALVELSEIIEFDEYISPIHMRNSYDNFDHDQCLTLGWGRIGEHMEKSDTLKKVQQSLQTLDDCRKFYSDLDDTQVCAGTLNHGPCTGDSGGPLQCLNQNQSWFLEGIVSYGSSHYTKPAVYTKVLAYLEWITKTIENNTNVLI</sequence>
<dbReference type="InterPro" id="IPR001254">
    <property type="entry name" value="Trypsin_dom"/>
</dbReference>
<evidence type="ECO:0000256" key="4">
    <source>
        <dbReference type="ARBA" id="ARBA00022729"/>
    </source>
</evidence>
<dbReference type="InterPro" id="IPR001314">
    <property type="entry name" value="Peptidase_S1A"/>
</dbReference>
<evidence type="ECO:0000256" key="7">
    <source>
        <dbReference type="ARBA" id="ARBA00023145"/>
    </source>
</evidence>
<dbReference type="RefSeq" id="XP_027206098.1">
    <property type="nucleotide sequence ID" value="XM_027350297.1"/>
</dbReference>
<evidence type="ECO:0000259" key="11">
    <source>
        <dbReference type="PROSITE" id="PS50240"/>
    </source>
</evidence>
<dbReference type="InterPro" id="IPR018114">
    <property type="entry name" value="TRYPSIN_HIS"/>
</dbReference>
<dbReference type="PROSITE" id="PS50240">
    <property type="entry name" value="TRYPSIN_DOM"/>
    <property type="match status" value="1"/>
</dbReference>
<dbReference type="PROSITE" id="PS00134">
    <property type="entry name" value="TRYPSIN_HIS"/>
    <property type="match status" value="1"/>
</dbReference>
<evidence type="ECO:0000256" key="2">
    <source>
        <dbReference type="ARBA" id="ARBA00022525"/>
    </source>
</evidence>
<evidence type="ECO:0000313" key="12">
    <source>
        <dbReference type="Proteomes" id="UP000515146"/>
    </source>
</evidence>
<dbReference type="Proteomes" id="UP000515146">
    <property type="component" value="Unplaced"/>
</dbReference>
<gene>
    <name evidence="13" type="primary">LOC113799635</name>
</gene>
<evidence type="ECO:0000256" key="8">
    <source>
        <dbReference type="ARBA" id="ARBA00023157"/>
    </source>
</evidence>
<dbReference type="PANTHER" id="PTHR24252:SF7">
    <property type="entry name" value="HYALIN"/>
    <property type="match status" value="1"/>
</dbReference>
<keyword evidence="3 9" id="KW-0645">Protease</keyword>
<proteinExistence type="predicted"/>
<dbReference type="Gene3D" id="2.40.10.10">
    <property type="entry name" value="Trypsin-like serine proteases"/>
    <property type="match status" value="1"/>
</dbReference>
<dbReference type="SUPFAM" id="SSF50494">
    <property type="entry name" value="Trypsin-like serine proteases"/>
    <property type="match status" value="1"/>
</dbReference>
<evidence type="ECO:0000256" key="6">
    <source>
        <dbReference type="ARBA" id="ARBA00022825"/>
    </source>
</evidence>
<keyword evidence="8" id="KW-1015">Disulfide bond</keyword>
<evidence type="ECO:0000313" key="13">
    <source>
        <dbReference type="RefSeq" id="XP_027206098.1"/>
    </source>
</evidence>
<keyword evidence="2" id="KW-0964">Secreted</keyword>
<keyword evidence="6 9" id="KW-0720">Serine protease</keyword>
<dbReference type="KEGG" id="dpte:113799635"/>
<name>A0A6P6YKM7_DERPT</name>
<dbReference type="SMART" id="SM00020">
    <property type="entry name" value="Tryp_SPc"/>
    <property type="match status" value="1"/>
</dbReference>
<feature type="chain" id="PRO_5028410553" evidence="10">
    <location>
        <begin position="21"/>
        <end position="277"/>
    </location>
</feature>
<keyword evidence="4 10" id="KW-0732">Signal</keyword>
<dbReference type="AlphaFoldDB" id="A0A6P6YKM7"/>
<keyword evidence="5 9" id="KW-0378">Hydrolase</keyword>
<reference evidence="13" key="1">
    <citation type="submission" date="2025-08" db="UniProtKB">
        <authorList>
            <consortium name="RefSeq"/>
        </authorList>
    </citation>
    <scope>IDENTIFICATION</scope>
    <source>
        <strain evidence="13">Airmid</strain>
    </source>
</reference>
<evidence type="ECO:0000256" key="10">
    <source>
        <dbReference type="SAM" id="SignalP"/>
    </source>
</evidence>
<dbReference type="OMA" id="HIPLHEW"/>
<dbReference type="FunFam" id="2.40.10.10:FF:000146">
    <property type="entry name" value="Serine protease 53"/>
    <property type="match status" value="1"/>
</dbReference>
<dbReference type="PROSITE" id="PS00135">
    <property type="entry name" value="TRYPSIN_SER"/>
    <property type="match status" value="1"/>
</dbReference>
<dbReference type="FunCoup" id="A0A6P6YKM7">
    <property type="interactions" value="10"/>
</dbReference>
<organism evidence="12 13">
    <name type="scientific">Dermatophagoides pteronyssinus</name>
    <name type="common">European house dust mite</name>
    <dbReference type="NCBI Taxonomy" id="6956"/>
    <lineage>
        <taxon>Eukaryota</taxon>
        <taxon>Metazoa</taxon>
        <taxon>Ecdysozoa</taxon>
        <taxon>Arthropoda</taxon>
        <taxon>Chelicerata</taxon>
        <taxon>Arachnida</taxon>
        <taxon>Acari</taxon>
        <taxon>Acariformes</taxon>
        <taxon>Sarcoptiformes</taxon>
        <taxon>Astigmata</taxon>
        <taxon>Psoroptidia</taxon>
        <taxon>Analgoidea</taxon>
        <taxon>Pyroglyphidae</taxon>
        <taxon>Dermatophagoidinae</taxon>
        <taxon>Dermatophagoides</taxon>
    </lineage>
</organism>
<dbReference type="InterPro" id="IPR033116">
    <property type="entry name" value="TRYPSIN_SER"/>
</dbReference>
<protein>
    <submittedName>
        <fullName evidence="13">Mast cell protease 1A-like</fullName>
    </submittedName>
</protein>
<dbReference type="CDD" id="cd00190">
    <property type="entry name" value="Tryp_SPc"/>
    <property type="match status" value="1"/>
</dbReference>
<accession>A0A6P6YKM7</accession>
<feature type="signal peptide" evidence="10">
    <location>
        <begin position="1"/>
        <end position="20"/>
    </location>
</feature>
<dbReference type="InParanoid" id="A0A6P6YKM7"/>
<evidence type="ECO:0000256" key="3">
    <source>
        <dbReference type="ARBA" id="ARBA00022670"/>
    </source>
</evidence>
<dbReference type="Pfam" id="PF00089">
    <property type="entry name" value="Trypsin"/>
    <property type="match status" value="1"/>
</dbReference>
<dbReference type="InterPro" id="IPR043504">
    <property type="entry name" value="Peptidase_S1_PA_chymotrypsin"/>
</dbReference>
<feature type="domain" description="Peptidase S1" evidence="11">
    <location>
        <begin position="32"/>
        <end position="270"/>
    </location>
</feature>
<dbReference type="PANTHER" id="PTHR24252">
    <property type="entry name" value="ACROSIN-RELATED"/>
    <property type="match status" value="1"/>
</dbReference>
<evidence type="ECO:0000256" key="5">
    <source>
        <dbReference type="ARBA" id="ARBA00022801"/>
    </source>
</evidence>